<evidence type="ECO:0000313" key="5">
    <source>
        <dbReference type="Proteomes" id="UP001589692"/>
    </source>
</evidence>
<dbReference type="GO" id="GO:0016301">
    <property type="term" value="F:kinase activity"/>
    <property type="evidence" value="ECO:0007669"/>
    <property type="project" value="UniProtKB-KW"/>
</dbReference>
<accession>A0ABV6AFX5</accession>
<gene>
    <name evidence="4" type="ORF">ACFFP0_11700</name>
</gene>
<sequence>MDDLAPQEAAVLAIIRDNPFAGQQEIATQLGLARSTVAAHIVQLMQKGYILGRGYVMPAQTRAVCIGGAVLDRKYRAKADLVFETSNPVDGIRSMGGVARNVAENLALLGTTTSFVSIVGDDEGGHALLKYMRDRGIDISQVVTTTERPTAEYAAILDTRGDLVLGIADMGIFDLLLPTHFERIWPHLAAASWVFCDTNVPAETLAALIAKRQGARFRLAIDAVSTPKAARLPRNLSGIDLLFMNIDEANAVLHRKAPEADKPATIEEAREAALALQAAGAREAVVTMGARGIAVAGTDGARTFPAVQARPVDITGAGDAMIAGTLHRILHGEDIYAAARTGALLGTLTTESAASVHTELSERFLEANMHRLAG</sequence>
<dbReference type="InterPro" id="IPR002173">
    <property type="entry name" value="Carboh/pur_kinase_PfkB_CS"/>
</dbReference>
<dbReference type="Pfam" id="PF00294">
    <property type="entry name" value="PfkB"/>
    <property type="match status" value="1"/>
</dbReference>
<dbReference type="Gene3D" id="3.40.1190.20">
    <property type="match status" value="1"/>
</dbReference>
<dbReference type="InterPro" id="IPR036390">
    <property type="entry name" value="WH_DNA-bd_sf"/>
</dbReference>
<protein>
    <submittedName>
        <fullName evidence="4">Carbohydrate kinase</fullName>
    </submittedName>
</protein>
<dbReference type="InterPro" id="IPR036388">
    <property type="entry name" value="WH-like_DNA-bd_sf"/>
</dbReference>
<keyword evidence="2 4" id="KW-0418">Kinase</keyword>
<dbReference type="Pfam" id="PF13412">
    <property type="entry name" value="HTH_24"/>
    <property type="match status" value="1"/>
</dbReference>
<evidence type="ECO:0000259" key="3">
    <source>
        <dbReference type="Pfam" id="PF00294"/>
    </source>
</evidence>
<keyword evidence="5" id="KW-1185">Reference proteome</keyword>
<dbReference type="SUPFAM" id="SSF53613">
    <property type="entry name" value="Ribokinase-like"/>
    <property type="match status" value="1"/>
</dbReference>
<dbReference type="RefSeq" id="WP_377260585.1">
    <property type="nucleotide sequence ID" value="NZ_JBHMAA010000013.1"/>
</dbReference>
<dbReference type="EMBL" id="JBHMAA010000013">
    <property type="protein sequence ID" value="MFB9949518.1"/>
    <property type="molecule type" value="Genomic_DNA"/>
</dbReference>
<reference evidence="4 5" key="1">
    <citation type="submission" date="2024-09" db="EMBL/GenBank/DDBJ databases">
        <authorList>
            <person name="Sun Q."/>
            <person name="Mori K."/>
        </authorList>
    </citation>
    <scope>NUCLEOTIDE SEQUENCE [LARGE SCALE GENOMIC DNA]</scope>
    <source>
        <strain evidence="4 5">TBRC 4938</strain>
    </source>
</reference>
<dbReference type="CDD" id="cd01941">
    <property type="entry name" value="YeiC_kinase_like"/>
    <property type="match status" value="1"/>
</dbReference>
<dbReference type="PANTHER" id="PTHR10584">
    <property type="entry name" value="SUGAR KINASE"/>
    <property type="match status" value="1"/>
</dbReference>
<dbReference type="SUPFAM" id="SSF46785">
    <property type="entry name" value="Winged helix' DNA-binding domain"/>
    <property type="match status" value="1"/>
</dbReference>
<proteinExistence type="predicted"/>
<organism evidence="4 5">
    <name type="scientific">Rhizobium puerariae</name>
    <dbReference type="NCBI Taxonomy" id="1585791"/>
    <lineage>
        <taxon>Bacteria</taxon>
        <taxon>Pseudomonadati</taxon>
        <taxon>Pseudomonadota</taxon>
        <taxon>Alphaproteobacteria</taxon>
        <taxon>Hyphomicrobiales</taxon>
        <taxon>Rhizobiaceae</taxon>
        <taxon>Rhizobium/Agrobacterium group</taxon>
        <taxon>Rhizobium</taxon>
    </lineage>
</organism>
<evidence type="ECO:0000313" key="4">
    <source>
        <dbReference type="EMBL" id="MFB9949518.1"/>
    </source>
</evidence>
<dbReference type="Proteomes" id="UP001589692">
    <property type="component" value="Unassembled WGS sequence"/>
</dbReference>
<dbReference type="Gene3D" id="1.10.10.10">
    <property type="entry name" value="Winged helix-like DNA-binding domain superfamily/Winged helix DNA-binding domain"/>
    <property type="match status" value="1"/>
</dbReference>
<comment type="caution">
    <text evidence="4">The sequence shown here is derived from an EMBL/GenBank/DDBJ whole genome shotgun (WGS) entry which is preliminary data.</text>
</comment>
<evidence type="ECO:0000256" key="2">
    <source>
        <dbReference type="ARBA" id="ARBA00022777"/>
    </source>
</evidence>
<name>A0ABV6AFX5_9HYPH</name>
<evidence type="ECO:0000256" key="1">
    <source>
        <dbReference type="ARBA" id="ARBA00022679"/>
    </source>
</evidence>
<feature type="domain" description="Carbohydrate kinase PfkB" evidence="3">
    <location>
        <begin position="61"/>
        <end position="353"/>
    </location>
</feature>
<dbReference type="PANTHER" id="PTHR10584:SF166">
    <property type="entry name" value="RIBOKINASE"/>
    <property type="match status" value="1"/>
</dbReference>
<keyword evidence="1" id="KW-0808">Transferase</keyword>
<dbReference type="InterPro" id="IPR029056">
    <property type="entry name" value="Ribokinase-like"/>
</dbReference>
<dbReference type="InterPro" id="IPR011611">
    <property type="entry name" value="PfkB_dom"/>
</dbReference>
<dbReference type="PROSITE" id="PS00583">
    <property type="entry name" value="PFKB_KINASES_1"/>
    <property type="match status" value="1"/>
</dbReference>